<dbReference type="EMBL" id="JACCBF010000001">
    <property type="protein sequence ID" value="NYD33175.1"/>
    <property type="molecule type" value="Genomic_DNA"/>
</dbReference>
<reference evidence="2 3" key="1">
    <citation type="submission" date="2020-07" db="EMBL/GenBank/DDBJ databases">
        <title>Sequencing the genomes of 1000 actinobacteria strains.</title>
        <authorList>
            <person name="Klenk H.-P."/>
        </authorList>
    </citation>
    <scope>NUCLEOTIDE SEQUENCE [LARGE SCALE GENOMIC DNA]</scope>
    <source>
        <strain evidence="2 3">DSM 19082</strain>
    </source>
</reference>
<dbReference type="InterPro" id="IPR050426">
    <property type="entry name" value="Glycosyltransferase_28"/>
</dbReference>
<evidence type="ECO:0000313" key="3">
    <source>
        <dbReference type="Proteomes" id="UP000582231"/>
    </source>
</evidence>
<dbReference type="GO" id="GO:0017000">
    <property type="term" value="P:antibiotic biosynthetic process"/>
    <property type="evidence" value="ECO:0007669"/>
    <property type="project" value="UniProtKB-ARBA"/>
</dbReference>
<comment type="caution">
    <text evidence="2">The sequence shown here is derived from an EMBL/GenBank/DDBJ whole genome shotgun (WGS) entry which is preliminary data.</text>
</comment>
<dbReference type="Proteomes" id="UP000582231">
    <property type="component" value="Unassembled WGS sequence"/>
</dbReference>
<dbReference type="GO" id="GO:0016758">
    <property type="term" value="F:hexosyltransferase activity"/>
    <property type="evidence" value="ECO:0007669"/>
    <property type="project" value="UniProtKB-ARBA"/>
</dbReference>
<evidence type="ECO:0000313" key="2">
    <source>
        <dbReference type="EMBL" id="NYD33175.1"/>
    </source>
</evidence>
<dbReference type="Pfam" id="PF06722">
    <property type="entry name" value="EryCIII-like_C"/>
    <property type="match status" value="1"/>
</dbReference>
<dbReference type="InterPro" id="IPR002213">
    <property type="entry name" value="UDP_glucos_trans"/>
</dbReference>
<dbReference type="SUPFAM" id="SSF53756">
    <property type="entry name" value="UDP-Glycosyltransferase/glycogen phosphorylase"/>
    <property type="match status" value="1"/>
</dbReference>
<dbReference type="RefSeq" id="WP_179729260.1">
    <property type="nucleotide sequence ID" value="NZ_BAABEF010000001.1"/>
</dbReference>
<name>A0A852RQD7_9ACTN</name>
<keyword evidence="2" id="KW-0808">Transferase</keyword>
<feature type="domain" description="Erythromycin biosynthesis protein CIII-like C-terminal" evidence="1">
    <location>
        <begin position="290"/>
        <end position="406"/>
    </location>
</feature>
<evidence type="ECO:0000259" key="1">
    <source>
        <dbReference type="Pfam" id="PF06722"/>
    </source>
</evidence>
<organism evidence="2 3">
    <name type="scientific">Nocardioides kongjuensis</name>
    <dbReference type="NCBI Taxonomy" id="349522"/>
    <lineage>
        <taxon>Bacteria</taxon>
        <taxon>Bacillati</taxon>
        <taxon>Actinomycetota</taxon>
        <taxon>Actinomycetes</taxon>
        <taxon>Propionibacteriales</taxon>
        <taxon>Nocardioidaceae</taxon>
        <taxon>Nocardioides</taxon>
    </lineage>
</organism>
<sequence>MRRVDLVAPPMAGHLHPVLGIAARLAAEPGLDVRVISTAAALPAIAASGVTGLALLDGADEVIETVVNPPYRIGSNPRLLLRQFRAAVALQADFRRELLVAWAAQRPDLVIADFTMGAVGTAADEIGVPWWTTHPSPCAIEGRAGPPSYLGGWRPGRSALGRGRDAVGRSWVRGFKRLAPRLAGVRLADVGITRQYRPDGSESIYSAERVFALTPEAVEYPRALPAAVRYVGPVLHTPPSAAPPLVLDARRRAVLVTAGTHLPWHKATLVARAASAARELPDVEVHVSLGGTGAVPQVPPGVVVHEYVDYARDLPRFDAVVHHGGAGVLGHTLAAGLPSVVWPVDYDQFDHAARLVDAGVAVRVRRPAELAGALRRVLDEPSYRVRARAVAAGIAREPAVETIAAQVCRRLAPVAE</sequence>
<dbReference type="CDD" id="cd03784">
    <property type="entry name" value="GT1_Gtf-like"/>
    <property type="match status" value="1"/>
</dbReference>
<dbReference type="Gene3D" id="3.40.50.2000">
    <property type="entry name" value="Glycogen Phosphorylase B"/>
    <property type="match status" value="2"/>
</dbReference>
<proteinExistence type="predicted"/>
<dbReference type="GO" id="GO:0008194">
    <property type="term" value="F:UDP-glycosyltransferase activity"/>
    <property type="evidence" value="ECO:0007669"/>
    <property type="project" value="InterPro"/>
</dbReference>
<dbReference type="PANTHER" id="PTHR48050">
    <property type="entry name" value="STEROL 3-BETA-GLUCOSYLTRANSFERASE"/>
    <property type="match status" value="1"/>
</dbReference>
<keyword evidence="3" id="KW-1185">Reference proteome</keyword>
<gene>
    <name evidence="2" type="ORF">BJ958_004721</name>
</gene>
<accession>A0A852RQD7</accession>
<dbReference type="PANTHER" id="PTHR48050:SF13">
    <property type="entry name" value="STEROL 3-BETA-GLUCOSYLTRANSFERASE UGT80A2"/>
    <property type="match status" value="1"/>
</dbReference>
<dbReference type="InterPro" id="IPR010610">
    <property type="entry name" value="EryCIII-like_C"/>
</dbReference>
<protein>
    <submittedName>
        <fullName evidence="2">UDP:flavonoid glycosyltransferase YjiC (YdhE family)</fullName>
    </submittedName>
</protein>
<dbReference type="AlphaFoldDB" id="A0A852RQD7"/>